<dbReference type="AlphaFoldDB" id="A0AAU8DL55"/>
<dbReference type="GO" id="GO:0008757">
    <property type="term" value="F:S-adenosylmethionine-dependent methyltransferase activity"/>
    <property type="evidence" value="ECO:0007669"/>
    <property type="project" value="InterPro"/>
</dbReference>
<gene>
    <name evidence="2" type="ORF">ABLG96_11755</name>
</gene>
<dbReference type="CDD" id="cd02440">
    <property type="entry name" value="AdoMet_MTases"/>
    <property type="match status" value="1"/>
</dbReference>
<protein>
    <submittedName>
        <fullName evidence="2">Methyltransferase domain-containing protein</fullName>
    </submittedName>
</protein>
<dbReference type="RefSeq" id="WP_353647577.1">
    <property type="nucleotide sequence ID" value="NZ_CP159218.1"/>
</dbReference>
<evidence type="ECO:0000259" key="1">
    <source>
        <dbReference type="Pfam" id="PF08241"/>
    </source>
</evidence>
<feature type="domain" description="Methyltransferase type 11" evidence="1">
    <location>
        <begin position="40"/>
        <end position="136"/>
    </location>
</feature>
<dbReference type="Pfam" id="PF08241">
    <property type="entry name" value="Methyltransf_11"/>
    <property type="match status" value="1"/>
</dbReference>
<sequence>MSTRYTHGHDESVLRGHRARTAANSAAYLLPHLQPGMAVLDVGSGPGTITADLAELIAPGVVTAVENTADALALTAAELARRGIEAQCAVGDAAALPFPDNSFDVVHAHQVLQHLVDPVAALREFGRVLRPGGVIAVRDADYAAFSWYPAIPALDSWLQLYRDAARRNGGEPDAGTRLVAWAHAAGFTDLAPSASVWSYGTPVEREAWGGMWERRIQDSALATQLISEGHVLRPDLEAIADGWRRWTDDPDAVFHVPHGELIVRG</sequence>
<reference evidence="2" key="1">
    <citation type="submission" date="2024-05" db="EMBL/GenBank/DDBJ databases">
        <authorList>
            <person name="Cai S.Y."/>
            <person name="Jin L.M."/>
            <person name="Li H.R."/>
        </authorList>
    </citation>
    <scope>NUCLEOTIDE SEQUENCE</scope>
    <source>
        <strain evidence="2">A5-74</strain>
    </source>
</reference>
<dbReference type="EMBL" id="CP159218">
    <property type="protein sequence ID" value="XCG61961.1"/>
    <property type="molecule type" value="Genomic_DNA"/>
</dbReference>
<dbReference type="PANTHER" id="PTHR42912:SF93">
    <property type="entry name" value="N6-ADENOSINE-METHYLTRANSFERASE TMT1A"/>
    <property type="match status" value="1"/>
</dbReference>
<dbReference type="InterPro" id="IPR050508">
    <property type="entry name" value="Methyltransf_Superfamily"/>
</dbReference>
<keyword evidence="2" id="KW-0489">Methyltransferase</keyword>
<organism evidence="2">
    <name type="scientific">Nakamurella sp. A5-74</name>
    <dbReference type="NCBI Taxonomy" id="3158264"/>
    <lineage>
        <taxon>Bacteria</taxon>
        <taxon>Bacillati</taxon>
        <taxon>Actinomycetota</taxon>
        <taxon>Actinomycetes</taxon>
        <taxon>Nakamurellales</taxon>
        <taxon>Nakamurellaceae</taxon>
        <taxon>Nakamurella</taxon>
    </lineage>
</organism>
<dbReference type="PANTHER" id="PTHR42912">
    <property type="entry name" value="METHYLTRANSFERASE"/>
    <property type="match status" value="1"/>
</dbReference>
<dbReference type="InterPro" id="IPR013216">
    <property type="entry name" value="Methyltransf_11"/>
</dbReference>
<proteinExistence type="predicted"/>
<name>A0AAU8DL55_9ACTN</name>
<accession>A0AAU8DL55</accession>
<dbReference type="InterPro" id="IPR029063">
    <property type="entry name" value="SAM-dependent_MTases_sf"/>
</dbReference>
<dbReference type="SUPFAM" id="SSF53335">
    <property type="entry name" value="S-adenosyl-L-methionine-dependent methyltransferases"/>
    <property type="match status" value="1"/>
</dbReference>
<dbReference type="GO" id="GO:0032259">
    <property type="term" value="P:methylation"/>
    <property type="evidence" value="ECO:0007669"/>
    <property type="project" value="UniProtKB-KW"/>
</dbReference>
<evidence type="ECO:0000313" key="2">
    <source>
        <dbReference type="EMBL" id="XCG61961.1"/>
    </source>
</evidence>
<dbReference type="Gene3D" id="3.40.50.150">
    <property type="entry name" value="Vaccinia Virus protein VP39"/>
    <property type="match status" value="1"/>
</dbReference>
<keyword evidence="2" id="KW-0808">Transferase</keyword>